<evidence type="ECO:0000256" key="1">
    <source>
        <dbReference type="ARBA" id="ARBA00005662"/>
    </source>
</evidence>
<dbReference type="EMBL" id="JBHULU010000015">
    <property type="protein sequence ID" value="MFD2514338.1"/>
    <property type="molecule type" value="Genomic_DNA"/>
</dbReference>
<dbReference type="PANTHER" id="PTHR33393:SF13">
    <property type="entry name" value="PGA BIOSYNTHESIS PROTEIN CAPA"/>
    <property type="match status" value="1"/>
</dbReference>
<reference evidence="4" key="1">
    <citation type="journal article" date="2019" name="Int. J. Syst. Evol. Microbiol.">
        <title>The Global Catalogue of Microorganisms (GCM) 10K type strain sequencing project: providing services to taxonomists for standard genome sequencing and annotation.</title>
        <authorList>
            <consortium name="The Broad Institute Genomics Platform"/>
            <consortium name="The Broad Institute Genome Sequencing Center for Infectious Disease"/>
            <person name="Wu L."/>
            <person name="Ma J."/>
        </authorList>
    </citation>
    <scope>NUCLEOTIDE SEQUENCE [LARGE SCALE GENOMIC DNA]</scope>
    <source>
        <strain evidence="4">KCTC 42498</strain>
    </source>
</reference>
<dbReference type="RefSeq" id="WP_377506729.1">
    <property type="nucleotide sequence ID" value="NZ_JBHULU010000015.1"/>
</dbReference>
<organism evidence="3 4">
    <name type="scientific">Pontibacter locisalis</name>
    <dbReference type="NCBI Taxonomy" id="1719035"/>
    <lineage>
        <taxon>Bacteria</taxon>
        <taxon>Pseudomonadati</taxon>
        <taxon>Bacteroidota</taxon>
        <taxon>Cytophagia</taxon>
        <taxon>Cytophagales</taxon>
        <taxon>Hymenobacteraceae</taxon>
        <taxon>Pontibacter</taxon>
    </lineage>
</organism>
<gene>
    <name evidence="3" type="ORF">ACFSRY_10710</name>
</gene>
<accession>A0ABW5IMX6</accession>
<dbReference type="Pfam" id="PF09587">
    <property type="entry name" value="PGA_cap"/>
    <property type="match status" value="1"/>
</dbReference>
<dbReference type="Gene3D" id="3.60.21.10">
    <property type="match status" value="1"/>
</dbReference>
<dbReference type="SMART" id="SM00854">
    <property type="entry name" value="PGA_cap"/>
    <property type="match status" value="1"/>
</dbReference>
<proteinExistence type="inferred from homology"/>
<sequence length="374" mass="42490">MVKLLLTGDFCPINKIEDVYLKGSAINPFLEFRKEFKDIDLHITNLECPLTDHLSPISKNGPNLAASTRAVGALKEAKVDVACLANNHILDHGSTALLNTIDVCTANGIKTVGAGKNIEQASKILYLNVKGKKIALVNLAENEFTIANKLMAGANPLSITQGFKQVKEAERNSDFVIVIIHGGNEFYKYPSPRMVETYRFFAENGASVVVGHHTHCISGYEIYNNIPIFYSLGNFVFDWKNKRHKSWYSGIALNLFIKDDNKVEFRIKPFSQNDGFVGIKFLDPEEENTILEEIFEINKVIINQDLLEKEWNQFCYKMGPYYLSTIFNLSRIERKLLKLKFFSNIFIKGNRKIKTLNMIQCEAHKDILLNLLNK</sequence>
<evidence type="ECO:0000259" key="2">
    <source>
        <dbReference type="SMART" id="SM00854"/>
    </source>
</evidence>
<dbReference type="CDD" id="cd07381">
    <property type="entry name" value="MPP_CapA"/>
    <property type="match status" value="1"/>
</dbReference>
<evidence type="ECO:0000313" key="3">
    <source>
        <dbReference type="EMBL" id="MFD2514338.1"/>
    </source>
</evidence>
<dbReference type="PANTHER" id="PTHR33393">
    <property type="entry name" value="POLYGLUTAMINE SYNTHESIS ACCESSORY PROTEIN RV0574C-RELATED"/>
    <property type="match status" value="1"/>
</dbReference>
<dbReference type="SUPFAM" id="SSF56300">
    <property type="entry name" value="Metallo-dependent phosphatases"/>
    <property type="match status" value="1"/>
</dbReference>
<feature type="domain" description="Capsule synthesis protein CapA" evidence="2">
    <location>
        <begin position="3"/>
        <end position="239"/>
    </location>
</feature>
<keyword evidence="4" id="KW-1185">Reference proteome</keyword>
<name>A0ABW5IMX6_9BACT</name>
<dbReference type="Proteomes" id="UP001597544">
    <property type="component" value="Unassembled WGS sequence"/>
</dbReference>
<dbReference type="InterPro" id="IPR029052">
    <property type="entry name" value="Metallo-depent_PP-like"/>
</dbReference>
<comment type="caution">
    <text evidence="3">The sequence shown here is derived from an EMBL/GenBank/DDBJ whole genome shotgun (WGS) entry which is preliminary data.</text>
</comment>
<protein>
    <submittedName>
        <fullName evidence="3">CapA family protein</fullName>
    </submittedName>
</protein>
<dbReference type="InterPro" id="IPR052169">
    <property type="entry name" value="CW_Biosynth-Accessory"/>
</dbReference>
<dbReference type="InterPro" id="IPR019079">
    <property type="entry name" value="Capsule_synth_CapA"/>
</dbReference>
<evidence type="ECO:0000313" key="4">
    <source>
        <dbReference type="Proteomes" id="UP001597544"/>
    </source>
</evidence>
<comment type="similarity">
    <text evidence="1">Belongs to the CapA family.</text>
</comment>